<accession>A0A286RGB5</accession>
<name>A0A286RGB5_9BACT</name>
<dbReference type="InterPro" id="IPR029063">
    <property type="entry name" value="SAM-dependent_MTases_sf"/>
</dbReference>
<dbReference type="GO" id="GO:0006596">
    <property type="term" value="P:polyamine biosynthetic process"/>
    <property type="evidence" value="ECO:0007669"/>
    <property type="project" value="TreeGrafter"/>
</dbReference>
<dbReference type="InterPro" id="IPR002723">
    <property type="entry name" value="BpsA_C"/>
</dbReference>
<dbReference type="GO" id="GO:0032259">
    <property type="term" value="P:methylation"/>
    <property type="evidence" value="ECO:0007669"/>
    <property type="project" value="UniProtKB-KW"/>
</dbReference>
<dbReference type="PANTHER" id="PTHR23290">
    <property type="entry name" value="RRNA N6-ADENOSINE-METHYLTRANSFERASE METTL5"/>
    <property type="match status" value="1"/>
</dbReference>
<dbReference type="Gene3D" id="3.40.50.150">
    <property type="entry name" value="Vaccinia Virus protein VP39"/>
    <property type="match status" value="1"/>
</dbReference>
<keyword evidence="2" id="KW-0489">Methyltransferase</keyword>
<keyword evidence="3" id="KW-1185">Reference proteome</keyword>
<keyword evidence="2" id="KW-0808">Transferase</keyword>
<dbReference type="KEGG" id="ttf:THTE_2394"/>
<dbReference type="EMBL" id="CP018477">
    <property type="protein sequence ID" value="ASV74996.1"/>
    <property type="molecule type" value="Genomic_DNA"/>
</dbReference>
<sequence length="306" mass="35421">MWDLLAAVDGTVMEIYEACRALSSRGWIVLKNDRLQVAELPQRIKEACHPDFESVLARFEKLRAEAPWPTTEFFQEPIVSSDVIKRVRFLWERGDLFDRTILVLGDDDLFSLAAGLTGLPKRVVVGEVDSRWVDFIQGEAERGGLAVEARIYNVADPLPREWRRAFDVFVMDPVETRQGFRAWLSRGLAAIKHPGSMYFGLTELECPAKYWHEFQRLINEGGLVLTDILRDYSYYENRSLAKPETWQRTRLARQAPFPARPEEQCLWYRSSFCRAVTVKTPRPPLHGKIRFGRSFYKGPYTVTLEE</sequence>
<gene>
    <name evidence="2" type="ORF">THTE_2394</name>
</gene>
<dbReference type="Proteomes" id="UP000215086">
    <property type="component" value="Chromosome"/>
</dbReference>
<organism evidence="2 3">
    <name type="scientific">Thermogutta terrifontis</name>
    <dbReference type="NCBI Taxonomy" id="1331910"/>
    <lineage>
        <taxon>Bacteria</taxon>
        <taxon>Pseudomonadati</taxon>
        <taxon>Planctomycetota</taxon>
        <taxon>Planctomycetia</taxon>
        <taxon>Pirellulales</taxon>
        <taxon>Thermoguttaceae</taxon>
        <taxon>Thermogutta</taxon>
    </lineage>
</organism>
<dbReference type="Pfam" id="PF01861">
    <property type="entry name" value="BpsA_C"/>
    <property type="match status" value="1"/>
</dbReference>
<evidence type="ECO:0000313" key="3">
    <source>
        <dbReference type="Proteomes" id="UP000215086"/>
    </source>
</evidence>
<dbReference type="PANTHER" id="PTHR23290:SF0">
    <property type="entry name" value="RRNA N6-ADENOSINE-METHYLTRANSFERASE METTL5"/>
    <property type="match status" value="1"/>
</dbReference>
<proteinExistence type="predicted"/>
<reference evidence="2 3" key="1">
    <citation type="journal article" name="Front. Microbiol.">
        <title>Sugar Metabolism of the First Thermophilic Planctomycete Thermogutta terrifontis: Comparative Genomic and Transcriptomic Approaches.</title>
        <authorList>
            <person name="Elcheninov A.G."/>
            <person name="Menzel P."/>
            <person name="Gudbergsdottir S.R."/>
            <person name="Slesarev A.I."/>
            <person name="Kadnikov V.V."/>
            <person name="Krogh A."/>
            <person name="Bonch-Osmolovskaya E.A."/>
            <person name="Peng X."/>
            <person name="Kublanov I.V."/>
        </authorList>
    </citation>
    <scope>NUCLEOTIDE SEQUENCE [LARGE SCALE GENOMIC DNA]</scope>
    <source>
        <strain evidence="2 3">R1</strain>
    </source>
</reference>
<evidence type="ECO:0000313" key="2">
    <source>
        <dbReference type="EMBL" id="ASV74996.1"/>
    </source>
</evidence>
<dbReference type="AlphaFoldDB" id="A0A286RGB5"/>
<dbReference type="SUPFAM" id="SSF53335">
    <property type="entry name" value="S-adenosyl-L-methionine-dependent methyltransferases"/>
    <property type="match status" value="1"/>
</dbReference>
<evidence type="ECO:0000259" key="1">
    <source>
        <dbReference type="Pfam" id="PF01861"/>
    </source>
</evidence>
<protein>
    <submittedName>
        <fullName evidence="2">Putative methyltransferase, DUF43 family</fullName>
    </submittedName>
</protein>
<dbReference type="InterPro" id="IPR051720">
    <property type="entry name" value="rRNA_MeTrfase/Polyamine_Synth"/>
</dbReference>
<feature type="domain" description="N(4)-bis(aminopropyl)spermidine synthase C-terminal" evidence="1">
    <location>
        <begin position="55"/>
        <end position="281"/>
    </location>
</feature>
<dbReference type="GO" id="GO:0008168">
    <property type="term" value="F:methyltransferase activity"/>
    <property type="evidence" value="ECO:0007669"/>
    <property type="project" value="UniProtKB-KW"/>
</dbReference>